<keyword evidence="3" id="KW-1185">Reference proteome</keyword>
<evidence type="ECO:0000256" key="1">
    <source>
        <dbReference type="SAM" id="MobiDB-lite"/>
    </source>
</evidence>
<organism evidence="2 3">
    <name type="scientific">Pleurodeles waltl</name>
    <name type="common">Iberian ribbed newt</name>
    <dbReference type="NCBI Taxonomy" id="8319"/>
    <lineage>
        <taxon>Eukaryota</taxon>
        <taxon>Metazoa</taxon>
        <taxon>Chordata</taxon>
        <taxon>Craniata</taxon>
        <taxon>Vertebrata</taxon>
        <taxon>Euteleostomi</taxon>
        <taxon>Amphibia</taxon>
        <taxon>Batrachia</taxon>
        <taxon>Caudata</taxon>
        <taxon>Salamandroidea</taxon>
        <taxon>Salamandridae</taxon>
        <taxon>Pleurodelinae</taxon>
        <taxon>Pleurodeles</taxon>
    </lineage>
</organism>
<dbReference type="EMBL" id="JANPWB010000012">
    <property type="protein sequence ID" value="KAJ1115975.1"/>
    <property type="molecule type" value="Genomic_DNA"/>
</dbReference>
<accession>A0AAV7NM08</accession>
<dbReference type="AlphaFoldDB" id="A0AAV7NM08"/>
<sequence>MSGSYLARQDCTSNQRPGASFPPHSPMLRLVRMSVRLFDHNYVVQYLSGVKNTVADFLSCMPLLTKDTDEDYKEDMWEAIVDEERRYVVFAENGYHCSRMPRAGNAARSGYDDREAFENGNSGLTVVEV</sequence>
<feature type="region of interest" description="Disordered" evidence="1">
    <location>
        <begin position="1"/>
        <end position="23"/>
    </location>
</feature>
<gene>
    <name evidence="2" type="ORF">NDU88_004195</name>
</gene>
<protein>
    <submittedName>
        <fullName evidence="2">Uncharacterized protein</fullName>
    </submittedName>
</protein>
<dbReference type="Proteomes" id="UP001066276">
    <property type="component" value="Chromosome 8"/>
</dbReference>
<name>A0AAV7NM08_PLEWA</name>
<proteinExistence type="predicted"/>
<evidence type="ECO:0000313" key="3">
    <source>
        <dbReference type="Proteomes" id="UP001066276"/>
    </source>
</evidence>
<evidence type="ECO:0000313" key="2">
    <source>
        <dbReference type="EMBL" id="KAJ1115975.1"/>
    </source>
</evidence>
<comment type="caution">
    <text evidence="2">The sequence shown here is derived from an EMBL/GenBank/DDBJ whole genome shotgun (WGS) entry which is preliminary data.</text>
</comment>
<reference evidence="2" key="1">
    <citation type="journal article" date="2022" name="bioRxiv">
        <title>Sequencing and chromosome-scale assembly of the giantPleurodeles waltlgenome.</title>
        <authorList>
            <person name="Brown T."/>
            <person name="Elewa A."/>
            <person name="Iarovenko S."/>
            <person name="Subramanian E."/>
            <person name="Araus A.J."/>
            <person name="Petzold A."/>
            <person name="Susuki M."/>
            <person name="Suzuki K.-i.T."/>
            <person name="Hayashi T."/>
            <person name="Toyoda A."/>
            <person name="Oliveira C."/>
            <person name="Osipova E."/>
            <person name="Leigh N.D."/>
            <person name="Simon A."/>
            <person name="Yun M.H."/>
        </authorList>
    </citation>
    <scope>NUCLEOTIDE SEQUENCE</scope>
    <source>
        <strain evidence="2">20211129_DDA</strain>
        <tissue evidence="2">Liver</tissue>
    </source>
</reference>